<dbReference type="PANTHER" id="PTHR23019">
    <property type="entry name" value="NUCLEAR PORE MEMBRANE GLYCOPROTEIN GP210-RELATED"/>
    <property type="match status" value="1"/>
</dbReference>
<dbReference type="EMBL" id="JADBGQ010000002">
    <property type="protein sequence ID" value="KAG5409617.1"/>
    <property type="molecule type" value="Genomic_DNA"/>
</dbReference>
<reference evidence="2 3" key="1">
    <citation type="submission" date="2021-03" db="EMBL/GenBank/DDBJ databases">
        <authorList>
            <person name="King G.J."/>
            <person name="Bancroft I."/>
            <person name="Baten A."/>
            <person name="Bloomfield J."/>
            <person name="Borpatragohain P."/>
            <person name="He Z."/>
            <person name="Irish N."/>
            <person name="Irwin J."/>
            <person name="Liu K."/>
            <person name="Mauleon R.P."/>
            <person name="Moore J."/>
            <person name="Morris R."/>
            <person name="Ostergaard L."/>
            <person name="Wang B."/>
            <person name="Wells R."/>
        </authorList>
    </citation>
    <scope>NUCLEOTIDE SEQUENCE [LARGE SCALE GENOMIC DNA]</scope>
    <source>
        <strain evidence="2">R-o-18</strain>
        <tissue evidence="2">Leaf</tissue>
    </source>
</reference>
<protein>
    <submittedName>
        <fullName evidence="2">Uncharacterized protein</fullName>
    </submittedName>
</protein>
<keyword evidence="3" id="KW-1185">Reference proteome</keyword>
<name>A0ABQ7NFF4_BRACM</name>
<dbReference type="Proteomes" id="UP000823674">
    <property type="component" value="Chromosome A02"/>
</dbReference>
<keyword evidence="1" id="KW-0472">Membrane</keyword>
<sequence>MKFGSILRPPYQDIVNIGPGVKLHAVVKFSKLMGRKLLFRFAKFLLCSFISLLLLFSSHLMLCVKSSRLVATCVFFGCCFLVTPMLSVGVSSELSYSNGHKNPKEVSEAVQFTLNRKPKILLQWIPHASHKIKLAVRGDFPKASGDYKWLSSDMRIVYVSSYGKRPGIAIVKTVSNRDPQNFDEILVRGFASHDNVSCDMILEPILNNDQLEPNCILKPNLISMDCIDMTLLVYSPIGDLCRLIVSLSSPPPQIIGLRGIYKFDPIHRFIRPRYQDIVNIDFGVERQDVVKFLKLMGRNLLFSSRLVATCVHLVFCFLVTVMLSVGVAFVLGYTNGHKNPEEISEAVQFTLNIKPKILLQWAPRASHKIKLAVRGGCPKASGDYKWLSPDMGIVAVSSYAVIQVKRPGIAIAKTVSNRDPQNSDEILVRFFASHDNVSDDMIIEPILNNDQLEPNCILKPKRKACLLMMLLIHCLVGWTLVILSHYCCFGGRTGYAKHHKSQCFEKRFRRLPIRRIEAKRL</sequence>
<dbReference type="PANTHER" id="PTHR23019:SF0">
    <property type="entry name" value="NUCLEAR PORE MEMBRANE GLYCOPROTEIN 210"/>
    <property type="match status" value="1"/>
</dbReference>
<feature type="transmembrane region" description="Helical" evidence="1">
    <location>
        <begin position="69"/>
        <end position="91"/>
    </location>
</feature>
<feature type="transmembrane region" description="Helical" evidence="1">
    <location>
        <begin position="37"/>
        <end position="57"/>
    </location>
</feature>
<keyword evidence="1" id="KW-0812">Transmembrane</keyword>
<accession>A0ABQ7NFF4</accession>
<evidence type="ECO:0000313" key="3">
    <source>
        <dbReference type="Proteomes" id="UP000823674"/>
    </source>
</evidence>
<evidence type="ECO:0000256" key="1">
    <source>
        <dbReference type="SAM" id="Phobius"/>
    </source>
</evidence>
<organism evidence="2 3">
    <name type="scientific">Brassica rapa subsp. trilocularis</name>
    <dbReference type="NCBI Taxonomy" id="1813537"/>
    <lineage>
        <taxon>Eukaryota</taxon>
        <taxon>Viridiplantae</taxon>
        <taxon>Streptophyta</taxon>
        <taxon>Embryophyta</taxon>
        <taxon>Tracheophyta</taxon>
        <taxon>Spermatophyta</taxon>
        <taxon>Magnoliopsida</taxon>
        <taxon>eudicotyledons</taxon>
        <taxon>Gunneridae</taxon>
        <taxon>Pentapetalae</taxon>
        <taxon>rosids</taxon>
        <taxon>malvids</taxon>
        <taxon>Brassicales</taxon>
        <taxon>Brassicaceae</taxon>
        <taxon>Brassiceae</taxon>
        <taxon>Brassica</taxon>
    </lineage>
</organism>
<dbReference type="InterPro" id="IPR045197">
    <property type="entry name" value="NUP210-like"/>
</dbReference>
<feature type="transmembrane region" description="Helical" evidence="1">
    <location>
        <begin position="466"/>
        <end position="489"/>
    </location>
</feature>
<proteinExistence type="predicted"/>
<comment type="caution">
    <text evidence="2">The sequence shown here is derived from an EMBL/GenBank/DDBJ whole genome shotgun (WGS) entry which is preliminary data.</text>
</comment>
<gene>
    <name evidence="2" type="primary">A02p020810.1_BraROA</name>
    <name evidence="2" type="ORF">IGI04_005936</name>
</gene>
<keyword evidence="1" id="KW-1133">Transmembrane helix</keyword>
<evidence type="ECO:0000313" key="2">
    <source>
        <dbReference type="EMBL" id="KAG5409617.1"/>
    </source>
</evidence>
<feature type="transmembrane region" description="Helical" evidence="1">
    <location>
        <begin position="306"/>
        <end position="333"/>
    </location>
</feature>